<evidence type="ECO:0000313" key="3">
    <source>
        <dbReference type="Proteomes" id="UP000434276"/>
    </source>
</evidence>
<organism evidence="2 3">
    <name type="scientific">Arabidopsis thaliana</name>
    <name type="common">Mouse-ear cress</name>
    <dbReference type="NCBI Taxonomy" id="3702"/>
    <lineage>
        <taxon>Eukaryota</taxon>
        <taxon>Viridiplantae</taxon>
        <taxon>Streptophyta</taxon>
        <taxon>Embryophyta</taxon>
        <taxon>Tracheophyta</taxon>
        <taxon>Spermatophyta</taxon>
        <taxon>Magnoliopsida</taxon>
        <taxon>eudicotyledons</taxon>
        <taxon>Gunneridae</taxon>
        <taxon>Pentapetalae</taxon>
        <taxon>rosids</taxon>
        <taxon>malvids</taxon>
        <taxon>Brassicales</taxon>
        <taxon>Brassicaceae</taxon>
        <taxon>Camelineae</taxon>
        <taxon>Arabidopsis</taxon>
    </lineage>
</organism>
<dbReference type="Proteomes" id="UP000434276">
    <property type="component" value="Unassembled WGS sequence"/>
</dbReference>
<evidence type="ECO:0000256" key="1">
    <source>
        <dbReference type="SAM" id="MobiDB-lite"/>
    </source>
</evidence>
<protein>
    <submittedName>
        <fullName evidence="2">Uncharacterized protein</fullName>
    </submittedName>
</protein>
<dbReference type="ExpressionAtlas" id="A0A5S9Y967">
    <property type="expression patterns" value="differential"/>
</dbReference>
<feature type="region of interest" description="Disordered" evidence="1">
    <location>
        <begin position="119"/>
        <end position="158"/>
    </location>
</feature>
<sequence length="158" mass="17068">MIGLSDPIRPTIGLADPIQRSVYQIRFVSKTNGLPSPSSTLHRTVGPGGSMRISSVELYSPSRTPFPTNNFGMCWDSFKNVTSIPCTLPKGHIRSLHPLGVATVHWYPLDLTPFGRDTSSPVSYHSPPARVSADRTTQLGQYSISSPSSVELSVSSPS</sequence>
<reference evidence="2 3" key="1">
    <citation type="submission" date="2019-12" db="EMBL/GenBank/DDBJ databases">
        <authorList>
            <person name="Jiao W.-B."/>
            <person name="Schneeberger K."/>
        </authorList>
    </citation>
    <scope>NUCLEOTIDE SEQUENCE [LARGE SCALE GENOMIC DNA]</scope>
    <source>
        <strain evidence="3">cv. C24</strain>
    </source>
</reference>
<proteinExistence type="predicted"/>
<name>A0A5S9Y967_ARATH</name>
<feature type="compositionally biased region" description="Low complexity" evidence="1">
    <location>
        <begin position="143"/>
        <end position="158"/>
    </location>
</feature>
<dbReference type="EMBL" id="CACSHJ010000096">
    <property type="protein sequence ID" value="CAA0405433.1"/>
    <property type="molecule type" value="Genomic_DNA"/>
</dbReference>
<dbReference type="AlphaFoldDB" id="A0A5S9Y967"/>
<accession>A0A5S9Y967</accession>
<evidence type="ECO:0000313" key="2">
    <source>
        <dbReference type="EMBL" id="CAA0405433.1"/>
    </source>
</evidence>
<gene>
    <name evidence="2" type="ORF">C24_LOCUS23502</name>
</gene>